<evidence type="ECO:0000256" key="2">
    <source>
        <dbReference type="ARBA" id="ARBA00023125"/>
    </source>
</evidence>
<dbReference type="SUPFAM" id="SSF47413">
    <property type="entry name" value="lambda repressor-like DNA-binding domains"/>
    <property type="match status" value="1"/>
</dbReference>
<dbReference type="RefSeq" id="WP_003890823.1">
    <property type="nucleotide sequence ID" value="NZ_ANBO01000012.1"/>
</dbReference>
<reference evidence="5 6" key="1">
    <citation type="submission" date="2012-10" db="EMBL/GenBank/DDBJ databases">
        <title>The draft sequence of the Mycobacterium pheli genome.</title>
        <authorList>
            <person name="Pettersson B.M.F."/>
            <person name="Das S."/>
            <person name="Dasgupta S."/>
            <person name="Bhattacharya A."/>
            <person name="Kirsebom L.A."/>
        </authorList>
    </citation>
    <scope>NUCLEOTIDE SEQUENCE [LARGE SCALE GENOMIC DNA]</scope>
    <source>
        <strain evidence="5 6">CCUG 21000</strain>
    </source>
</reference>
<dbReference type="AlphaFoldDB" id="A0A5N5UYI6"/>
<dbReference type="GeneID" id="74305333"/>
<keyword evidence="6" id="KW-1185">Reference proteome</keyword>
<dbReference type="InterPro" id="IPR000843">
    <property type="entry name" value="HTH_LacI"/>
</dbReference>
<dbReference type="Pfam" id="PF00356">
    <property type="entry name" value="LacI"/>
    <property type="match status" value="1"/>
</dbReference>
<sequence length="335" mass="34942">MASIKDVAAAAGVSPTTVSHALNNRGRIAEETRLKVLEAATRLGYQANAHAQQLVTRRSRILAIQVPDLGDKPGPALPLSAYFLELINGAAAASDDAGYALVITPSGGKASILNSFSIDGAIVVDPQGDEAVFSTDAPVATVGIPPSSTRHTLAVDNDHAGAARIVMEHFAALGFQRPALVADNSRRSYVDDVLSGYRSWVTERGLEETVVTMRSVDKDAADGVIVKLLQAKVDAVYASSDDLALALLDAASRAGLAIPRDLAVASAVDSRSLTLTSPQISATNLFPFQTGATAARLLIECLEDGVKADGTRMIETEFVARGSTVGGPALRAQRT</sequence>
<comment type="caution">
    <text evidence="5">The sequence shown here is derived from an EMBL/GenBank/DDBJ whole genome shotgun (WGS) entry which is preliminary data.</text>
</comment>
<evidence type="ECO:0000256" key="3">
    <source>
        <dbReference type="ARBA" id="ARBA00023163"/>
    </source>
</evidence>
<protein>
    <submittedName>
        <fullName evidence="5">LacI family transcription regulator</fullName>
    </submittedName>
</protein>
<organism evidence="5 6">
    <name type="scientific">Mycolicibacterium phlei DSM 43239 = CCUG 21000</name>
    <dbReference type="NCBI Taxonomy" id="1226750"/>
    <lineage>
        <taxon>Bacteria</taxon>
        <taxon>Bacillati</taxon>
        <taxon>Actinomycetota</taxon>
        <taxon>Actinomycetes</taxon>
        <taxon>Mycobacteriales</taxon>
        <taxon>Mycobacteriaceae</taxon>
        <taxon>Mycolicibacterium</taxon>
    </lineage>
</organism>
<dbReference type="InterPro" id="IPR028082">
    <property type="entry name" value="Peripla_BP_I"/>
</dbReference>
<dbReference type="GO" id="GO:0003700">
    <property type="term" value="F:DNA-binding transcription factor activity"/>
    <property type="evidence" value="ECO:0007669"/>
    <property type="project" value="TreeGrafter"/>
</dbReference>
<evidence type="ECO:0000256" key="1">
    <source>
        <dbReference type="ARBA" id="ARBA00023015"/>
    </source>
</evidence>
<dbReference type="SUPFAM" id="SSF53822">
    <property type="entry name" value="Periplasmic binding protein-like I"/>
    <property type="match status" value="1"/>
</dbReference>
<dbReference type="GO" id="GO:0000976">
    <property type="term" value="F:transcription cis-regulatory region binding"/>
    <property type="evidence" value="ECO:0007669"/>
    <property type="project" value="TreeGrafter"/>
</dbReference>
<dbReference type="PANTHER" id="PTHR30146">
    <property type="entry name" value="LACI-RELATED TRANSCRIPTIONAL REPRESSOR"/>
    <property type="match status" value="1"/>
</dbReference>
<dbReference type="Proteomes" id="UP000325690">
    <property type="component" value="Unassembled WGS sequence"/>
</dbReference>
<keyword evidence="2" id="KW-0238">DNA-binding</keyword>
<evidence type="ECO:0000313" key="6">
    <source>
        <dbReference type="Proteomes" id="UP000325690"/>
    </source>
</evidence>
<dbReference type="PROSITE" id="PS00356">
    <property type="entry name" value="HTH_LACI_1"/>
    <property type="match status" value="1"/>
</dbReference>
<dbReference type="InterPro" id="IPR046335">
    <property type="entry name" value="LacI/GalR-like_sensor"/>
</dbReference>
<dbReference type="Gene3D" id="1.10.260.40">
    <property type="entry name" value="lambda repressor-like DNA-binding domains"/>
    <property type="match status" value="1"/>
</dbReference>
<dbReference type="PANTHER" id="PTHR30146:SF153">
    <property type="entry name" value="LACTOSE OPERON REPRESSOR"/>
    <property type="match status" value="1"/>
</dbReference>
<dbReference type="Pfam" id="PF13377">
    <property type="entry name" value="Peripla_BP_3"/>
    <property type="match status" value="1"/>
</dbReference>
<feature type="domain" description="HTH lacI-type" evidence="4">
    <location>
        <begin position="2"/>
        <end position="56"/>
    </location>
</feature>
<dbReference type="Gene3D" id="3.40.50.2300">
    <property type="match status" value="2"/>
</dbReference>
<name>A0A5N5UYI6_MYCPH</name>
<accession>A0A5N5UYI6</accession>
<keyword evidence="3" id="KW-0804">Transcription</keyword>
<evidence type="ECO:0000313" key="5">
    <source>
        <dbReference type="EMBL" id="KAB7754713.1"/>
    </source>
</evidence>
<dbReference type="SMART" id="SM00354">
    <property type="entry name" value="HTH_LACI"/>
    <property type="match status" value="1"/>
</dbReference>
<dbReference type="EMBL" id="ANBP01000023">
    <property type="protein sequence ID" value="KAB7754713.1"/>
    <property type="molecule type" value="Genomic_DNA"/>
</dbReference>
<dbReference type="PROSITE" id="PS50932">
    <property type="entry name" value="HTH_LACI_2"/>
    <property type="match status" value="1"/>
</dbReference>
<dbReference type="CDD" id="cd01392">
    <property type="entry name" value="HTH_LacI"/>
    <property type="match status" value="1"/>
</dbReference>
<keyword evidence="1" id="KW-0805">Transcription regulation</keyword>
<proteinExistence type="predicted"/>
<evidence type="ECO:0000259" key="4">
    <source>
        <dbReference type="PROSITE" id="PS50932"/>
    </source>
</evidence>
<gene>
    <name evidence="5" type="ORF">MPHL21000_16360</name>
</gene>
<dbReference type="InterPro" id="IPR010982">
    <property type="entry name" value="Lambda_DNA-bd_dom_sf"/>
</dbReference>